<evidence type="ECO:0000259" key="6">
    <source>
        <dbReference type="PROSITE" id="PS50119"/>
    </source>
</evidence>
<keyword evidence="2 4" id="KW-0863">Zinc-finger</keyword>
<dbReference type="SMART" id="SM00336">
    <property type="entry name" value="BBOX"/>
    <property type="match status" value="1"/>
</dbReference>
<dbReference type="AlphaFoldDB" id="A0A7J6DK82"/>
<keyword evidence="8" id="KW-1185">Reference proteome</keyword>
<evidence type="ECO:0000313" key="7">
    <source>
        <dbReference type="EMBL" id="KAF4346514.1"/>
    </source>
</evidence>
<evidence type="ECO:0000256" key="2">
    <source>
        <dbReference type="ARBA" id="ARBA00022771"/>
    </source>
</evidence>
<dbReference type="Pfam" id="PF00643">
    <property type="entry name" value="zf-B_box"/>
    <property type="match status" value="1"/>
</dbReference>
<feature type="compositionally biased region" description="Acidic residues" evidence="5">
    <location>
        <begin position="92"/>
        <end position="114"/>
    </location>
</feature>
<dbReference type="PANTHER" id="PTHR31717">
    <property type="entry name" value="ZINC FINGER PROTEIN CONSTANS-LIKE 10"/>
    <property type="match status" value="1"/>
</dbReference>
<proteinExistence type="predicted"/>
<dbReference type="Proteomes" id="UP000583929">
    <property type="component" value="Unassembled WGS sequence"/>
</dbReference>
<organism evidence="7 8">
    <name type="scientific">Cannabis sativa</name>
    <name type="common">Hemp</name>
    <name type="synonym">Marijuana</name>
    <dbReference type="NCBI Taxonomy" id="3483"/>
    <lineage>
        <taxon>Eukaryota</taxon>
        <taxon>Viridiplantae</taxon>
        <taxon>Streptophyta</taxon>
        <taxon>Embryophyta</taxon>
        <taxon>Tracheophyta</taxon>
        <taxon>Spermatophyta</taxon>
        <taxon>Magnoliopsida</taxon>
        <taxon>eudicotyledons</taxon>
        <taxon>Gunneridae</taxon>
        <taxon>Pentapetalae</taxon>
        <taxon>rosids</taxon>
        <taxon>fabids</taxon>
        <taxon>Rosales</taxon>
        <taxon>Cannabaceae</taxon>
        <taxon>Cannabis</taxon>
    </lineage>
</organism>
<dbReference type="CDD" id="cd19821">
    <property type="entry name" value="Bbox1_BBX-like"/>
    <property type="match status" value="1"/>
</dbReference>
<feature type="domain" description="B box-type" evidence="6">
    <location>
        <begin position="1"/>
        <end position="45"/>
    </location>
</feature>
<dbReference type="EMBL" id="JAATIQ010000984">
    <property type="protein sequence ID" value="KAF4346514.1"/>
    <property type="molecule type" value="Genomic_DNA"/>
</dbReference>
<evidence type="ECO:0000256" key="1">
    <source>
        <dbReference type="ARBA" id="ARBA00022723"/>
    </source>
</evidence>
<comment type="caution">
    <text evidence="7">The sequence shown here is derived from an EMBL/GenBank/DDBJ whole genome shotgun (WGS) entry which is preliminary data.</text>
</comment>
<keyword evidence="1" id="KW-0479">Metal-binding</keyword>
<dbReference type="PANTHER" id="PTHR31717:SF60">
    <property type="entry name" value="B-BOX TYPE ZINC FINGER FAMILY PROTEIN"/>
    <property type="match status" value="1"/>
</dbReference>
<protein>
    <recommendedName>
        <fullName evidence="6">B box-type domain-containing protein</fullName>
    </recommendedName>
</protein>
<sequence length="218" mass="24473">MKDCELCGLRARMYCESDQASLCWDCDEKVHGANFLVAKHSRSLLCHVCNFPTPWMASGAKLTPTVSVCESCVDFHNRKFEQGRGDESGGGNDEDEDEEDTENETDISDEDDYNDGVFSLNEDEIDEEGENQVVPWSPLNKRPRLTGEDYRSSARPLASDAAHDEDDGRDRDHDGQSESRSTTVITSIQRLQNDAITDVENSSNTILEICKLSRDQNR</sequence>
<evidence type="ECO:0000256" key="4">
    <source>
        <dbReference type="PROSITE-ProRule" id="PRU00024"/>
    </source>
</evidence>
<feature type="region of interest" description="Disordered" evidence="5">
    <location>
        <begin position="80"/>
        <end position="186"/>
    </location>
</feature>
<name>A0A7J6DK82_CANSA</name>
<gene>
    <name evidence="7" type="ORF">G4B88_001092</name>
</gene>
<dbReference type="InterPro" id="IPR049808">
    <property type="entry name" value="CONSTANS-like_Bbox1"/>
</dbReference>
<dbReference type="GO" id="GO:0008270">
    <property type="term" value="F:zinc ion binding"/>
    <property type="evidence" value="ECO:0007669"/>
    <property type="project" value="UniProtKB-KW"/>
</dbReference>
<evidence type="ECO:0000256" key="3">
    <source>
        <dbReference type="ARBA" id="ARBA00022833"/>
    </source>
</evidence>
<evidence type="ECO:0000313" key="8">
    <source>
        <dbReference type="Proteomes" id="UP000583929"/>
    </source>
</evidence>
<keyword evidence="3" id="KW-0862">Zinc</keyword>
<feature type="compositionally biased region" description="Basic and acidic residues" evidence="5">
    <location>
        <begin position="166"/>
        <end position="177"/>
    </location>
</feature>
<accession>A0A7J6DK82</accession>
<feature type="compositionally biased region" description="Acidic residues" evidence="5">
    <location>
        <begin position="121"/>
        <end position="130"/>
    </location>
</feature>
<dbReference type="PROSITE" id="PS50119">
    <property type="entry name" value="ZF_BBOX"/>
    <property type="match status" value="1"/>
</dbReference>
<evidence type="ECO:0000256" key="5">
    <source>
        <dbReference type="SAM" id="MobiDB-lite"/>
    </source>
</evidence>
<dbReference type="InterPro" id="IPR000315">
    <property type="entry name" value="Znf_B-box"/>
</dbReference>
<reference evidence="7 8" key="1">
    <citation type="journal article" date="2020" name="bioRxiv">
        <title>Sequence and annotation of 42 cannabis genomes reveals extensive copy number variation in cannabinoid synthesis and pathogen resistance genes.</title>
        <authorList>
            <person name="Mckernan K.J."/>
            <person name="Helbert Y."/>
            <person name="Kane L.T."/>
            <person name="Ebling H."/>
            <person name="Zhang L."/>
            <person name="Liu B."/>
            <person name="Eaton Z."/>
            <person name="Mclaughlin S."/>
            <person name="Kingan S."/>
            <person name="Baybayan P."/>
            <person name="Concepcion G."/>
            <person name="Jordan M."/>
            <person name="Riva A."/>
            <person name="Barbazuk W."/>
            <person name="Harkins T."/>
        </authorList>
    </citation>
    <scope>NUCLEOTIDE SEQUENCE [LARGE SCALE GENOMIC DNA]</scope>
    <source>
        <strain evidence="8">cv. Jamaican Lion 4</strain>
        <tissue evidence="7">Leaf</tissue>
    </source>
</reference>